<evidence type="ECO:0000313" key="2">
    <source>
        <dbReference type="EMBL" id="HDY59774.1"/>
    </source>
</evidence>
<sequence>MKKKVKNTKSVSALIKLVRTLRKKCPWDRKQTLNSMRNNIIEEAYEVVDAIEKKDISSIREEIGDLLFLGIFLSQLLESRGGNLEEIISDTIRKYKTKHPHVFKSKRFKNTKEIVKFWHSSKKDIFQGIPYSLPALLAARLIQERAARMGFDWNNPDGPMQKLIEEIKELEKTVSKKETKEEMGDLLFSCVNLARHLKIDPEDALRQANKKFVKRFRLMQKRIKKENRELSSLSLEEMDQVWNKIKKS</sequence>
<dbReference type="FunFam" id="1.10.287.1080:FF:000003">
    <property type="entry name" value="Nucleoside triphosphate pyrophosphohydrolase"/>
    <property type="match status" value="1"/>
</dbReference>
<proteinExistence type="predicted"/>
<evidence type="ECO:0000259" key="1">
    <source>
        <dbReference type="Pfam" id="PF03819"/>
    </source>
</evidence>
<dbReference type="Gene3D" id="1.10.287.1080">
    <property type="entry name" value="MazG-like"/>
    <property type="match status" value="2"/>
</dbReference>
<dbReference type="GO" id="GO:0046076">
    <property type="term" value="P:dTTP catabolic process"/>
    <property type="evidence" value="ECO:0007669"/>
    <property type="project" value="TreeGrafter"/>
</dbReference>
<dbReference type="EC" id="3.6.1.9" evidence="2"/>
<gene>
    <name evidence="2" type="ORF">ENP86_09530</name>
</gene>
<comment type="caution">
    <text evidence="2">The sequence shown here is derived from an EMBL/GenBank/DDBJ whole genome shotgun (WGS) entry which is preliminary data.</text>
</comment>
<dbReference type="GO" id="GO:0046052">
    <property type="term" value="P:UTP catabolic process"/>
    <property type="evidence" value="ECO:0007669"/>
    <property type="project" value="TreeGrafter"/>
</dbReference>
<protein>
    <submittedName>
        <fullName evidence="2">Nucleoside triphosphate pyrophosphohydrolase</fullName>
        <ecNumber evidence="2">3.6.1.9</ecNumber>
    </submittedName>
</protein>
<dbReference type="GO" id="GO:0047429">
    <property type="term" value="F:nucleoside triphosphate diphosphatase activity"/>
    <property type="evidence" value="ECO:0007669"/>
    <property type="project" value="UniProtKB-EC"/>
</dbReference>
<dbReference type="NCBIfam" id="TIGR00444">
    <property type="entry name" value="mazG"/>
    <property type="match status" value="1"/>
</dbReference>
<dbReference type="GO" id="GO:0046081">
    <property type="term" value="P:dUTP catabolic process"/>
    <property type="evidence" value="ECO:0007669"/>
    <property type="project" value="TreeGrafter"/>
</dbReference>
<dbReference type="CDD" id="cd11528">
    <property type="entry name" value="NTP-PPase_MazG_Nterm"/>
    <property type="match status" value="1"/>
</dbReference>
<organism evidence="2">
    <name type="scientific">candidate division WOR-3 bacterium</name>
    <dbReference type="NCBI Taxonomy" id="2052148"/>
    <lineage>
        <taxon>Bacteria</taxon>
        <taxon>Bacteria division WOR-3</taxon>
    </lineage>
</organism>
<dbReference type="CDD" id="cd11529">
    <property type="entry name" value="NTP-PPase_MazG_Cterm"/>
    <property type="match status" value="1"/>
</dbReference>
<accession>A0A7V1EII7</accession>
<dbReference type="InterPro" id="IPR048015">
    <property type="entry name" value="NTP-PPase_MazG-like_N"/>
</dbReference>
<dbReference type="InterPro" id="IPR011551">
    <property type="entry name" value="NTP_PyrPHydrolase_MazG"/>
</dbReference>
<dbReference type="EMBL" id="DSKY01000021">
    <property type="protein sequence ID" value="HDY59774.1"/>
    <property type="molecule type" value="Genomic_DNA"/>
</dbReference>
<dbReference type="GO" id="GO:0046047">
    <property type="term" value="P:TTP catabolic process"/>
    <property type="evidence" value="ECO:0007669"/>
    <property type="project" value="TreeGrafter"/>
</dbReference>
<name>A0A7V1EII7_UNCW3</name>
<dbReference type="PANTHER" id="PTHR30522">
    <property type="entry name" value="NUCLEOSIDE TRIPHOSPHATE PYROPHOSPHOHYDROLASE"/>
    <property type="match status" value="1"/>
</dbReference>
<reference evidence="2" key="1">
    <citation type="journal article" date="2020" name="mSystems">
        <title>Genome- and Community-Level Interaction Insights into Carbon Utilization and Element Cycling Functions of Hydrothermarchaeota in Hydrothermal Sediment.</title>
        <authorList>
            <person name="Zhou Z."/>
            <person name="Liu Y."/>
            <person name="Xu W."/>
            <person name="Pan J."/>
            <person name="Luo Z.H."/>
            <person name="Li M."/>
        </authorList>
    </citation>
    <scope>NUCLEOTIDE SEQUENCE [LARGE SCALE GENOMIC DNA]</scope>
    <source>
        <strain evidence="2">SpSt-258</strain>
    </source>
</reference>
<dbReference type="Pfam" id="PF03819">
    <property type="entry name" value="MazG"/>
    <property type="match status" value="2"/>
</dbReference>
<dbReference type="InterPro" id="IPR048011">
    <property type="entry name" value="NTP-PPase_MazG-like_C"/>
</dbReference>
<keyword evidence="2" id="KW-0378">Hydrolase</keyword>
<dbReference type="GO" id="GO:0006203">
    <property type="term" value="P:dGTP catabolic process"/>
    <property type="evidence" value="ECO:0007669"/>
    <property type="project" value="TreeGrafter"/>
</dbReference>
<dbReference type="AlphaFoldDB" id="A0A7V1EII7"/>
<dbReference type="InterPro" id="IPR004518">
    <property type="entry name" value="MazG-like_dom"/>
</dbReference>
<feature type="domain" description="NTP pyrophosphohydrolase MazG-like" evidence="1">
    <location>
        <begin position="160"/>
        <end position="215"/>
    </location>
</feature>
<feature type="domain" description="NTP pyrophosphohydrolase MazG-like" evidence="1">
    <location>
        <begin position="31"/>
        <end position="103"/>
    </location>
</feature>
<dbReference type="GO" id="GO:0046061">
    <property type="term" value="P:dATP catabolic process"/>
    <property type="evidence" value="ECO:0007669"/>
    <property type="project" value="TreeGrafter"/>
</dbReference>
<dbReference type="PANTHER" id="PTHR30522:SF0">
    <property type="entry name" value="NUCLEOSIDE TRIPHOSPHATE PYROPHOSPHOHYDROLASE"/>
    <property type="match status" value="1"/>
</dbReference>
<dbReference type="NCBIfam" id="NF007113">
    <property type="entry name" value="PRK09562.1"/>
    <property type="match status" value="1"/>
</dbReference>
<dbReference type="SUPFAM" id="SSF101386">
    <property type="entry name" value="all-alpha NTP pyrophosphatases"/>
    <property type="match status" value="2"/>
</dbReference>